<feature type="compositionally biased region" description="Low complexity" evidence="1">
    <location>
        <begin position="452"/>
        <end position="476"/>
    </location>
</feature>
<dbReference type="AlphaFoldDB" id="A0A7S4BF68"/>
<accession>A0A7S4BF68</accession>
<evidence type="ECO:0000313" key="2">
    <source>
        <dbReference type="EMBL" id="CAE0764069.1"/>
    </source>
</evidence>
<protein>
    <submittedName>
        <fullName evidence="2">Uncharacterized protein</fullName>
    </submittedName>
</protein>
<gene>
    <name evidence="2" type="ORF">PCAR00345_LOCUS16681</name>
</gene>
<feature type="compositionally biased region" description="Polar residues" evidence="1">
    <location>
        <begin position="433"/>
        <end position="448"/>
    </location>
</feature>
<dbReference type="InterPro" id="IPR011990">
    <property type="entry name" value="TPR-like_helical_dom_sf"/>
</dbReference>
<dbReference type="Gene3D" id="1.25.40.10">
    <property type="entry name" value="Tetratricopeptide repeat domain"/>
    <property type="match status" value="1"/>
</dbReference>
<proteinExistence type="predicted"/>
<sequence>MHDGCNAEIETEALEGVRKMESRSMDGRSNLCNLAVPEHDSAVQSKSGVTAADQANLRCAIRLGGAAAEAGGADITGQCGHSERGNLLRKGEDDTGFDDDGHVFSPKLREQRREVAQGYASLAALTSRSQEEVASLSTTALGHLHAGNVTEALGLFICTNLLCREIGFHGGEAESLSMAASCYSALGSVALATRMHHTAADLFSRMGDAESAAWAMANAAAEEARQGMLEKAARSQSRAIDIARSSESLPLQLLQLGRLGSLQLRQRQYGAARRTLAEALAIAIAIDDAAAEARMLQRLALTWRGDGGALRGGGGDSASDAADHAGASDCAAADDGGGGGDPSGAADHAGANDSAGDTVYASRDGGAGGPIGADVAAEAARADDGDAERRDGKDDARDHKIRGGGDGSRVELSADDGVGDDASPRSPVDSAAHANTRTVQVYAQTASKDPSLRSLRLSSGSGAGASPSSGAAAPAGGASEYERAALRCLQRAHTAASRLYNDLDLQLGVLKQLRAQYEHTAQQEEVRICETQIDEISMRRASQPQQVV</sequence>
<dbReference type="EMBL" id="HBIZ01026327">
    <property type="protein sequence ID" value="CAE0764069.1"/>
    <property type="molecule type" value="Transcribed_RNA"/>
</dbReference>
<reference evidence="2" key="1">
    <citation type="submission" date="2021-01" db="EMBL/GenBank/DDBJ databases">
        <authorList>
            <person name="Corre E."/>
            <person name="Pelletier E."/>
            <person name="Niang G."/>
            <person name="Scheremetjew M."/>
            <person name="Finn R."/>
            <person name="Kale V."/>
            <person name="Holt S."/>
            <person name="Cochrane G."/>
            <person name="Meng A."/>
            <person name="Brown T."/>
            <person name="Cohen L."/>
        </authorList>
    </citation>
    <scope>NUCLEOTIDE SEQUENCE</scope>
    <source>
        <strain evidence="2">CCMP645</strain>
    </source>
</reference>
<dbReference type="SUPFAM" id="SSF48452">
    <property type="entry name" value="TPR-like"/>
    <property type="match status" value="1"/>
</dbReference>
<feature type="compositionally biased region" description="Low complexity" evidence="1">
    <location>
        <begin position="317"/>
        <end position="334"/>
    </location>
</feature>
<feature type="region of interest" description="Disordered" evidence="1">
    <location>
        <begin position="311"/>
        <end position="476"/>
    </location>
</feature>
<feature type="compositionally biased region" description="Basic and acidic residues" evidence="1">
    <location>
        <begin position="380"/>
        <end position="403"/>
    </location>
</feature>
<feature type="region of interest" description="Disordered" evidence="1">
    <location>
        <begin position="86"/>
        <end position="105"/>
    </location>
</feature>
<organism evidence="2">
    <name type="scientific">Chrysotila carterae</name>
    <name type="common">Marine alga</name>
    <name type="synonym">Syracosphaera carterae</name>
    <dbReference type="NCBI Taxonomy" id="13221"/>
    <lineage>
        <taxon>Eukaryota</taxon>
        <taxon>Haptista</taxon>
        <taxon>Haptophyta</taxon>
        <taxon>Prymnesiophyceae</taxon>
        <taxon>Isochrysidales</taxon>
        <taxon>Isochrysidaceae</taxon>
        <taxon>Chrysotila</taxon>
    </lineage>
</organism>
<evidence type="ECO:0000256" key="1">
    <source>
        <dbReference type="SAM" id="MobiDB-lite"/>
    </source>
</evidence>
<name>A0A7S4BF68_CHRCT</name>